<dbReference type="OrthoDB" id="193856at2759"/>
<dbReference type="SUPFAM" id="SSF103506">
    <property type="entry name" value="Mitochondrial carrier"/>
    <property type="match status" value="1"/>
</dbReference>
<evidence type="ECO:0000256" key="8">
    <source>
        <dbReference type="ARBA" id="ARBA00023136"/>
    </source>
</evidence>
<dbReference type="InterPro" id="IPR050567">
    <property type="entry name" value="Mitochondrial_Carrier"/>
</dbReference>
<dbReference type="RefSeq" id="XP_013406147.1">
    <property type="nucleotide sequence ID" value="XM_013550693.1"/>
</dbReference>
<feature type="transmembrane region" description="Helical" evidence="11">
    <location>
        <begin position="259"/>
        <end position="282"/>
    </location>
</feature>
<name>A0A1S3J6V5_LINAN</name>
<evidence type="ECO:0000256" key="4">
    <source>
        <dbReference type="ARBA" id="ARBA00022692"/>
    </source>
</evidence>
<feature type="repeat" description="Solcar" evidence="9">
    <location>
        <begin position="99"/>
        <end position="190"/>
    </location>
</feature>
<dbReference type="Pfam" id="PF00153">
    <property type="entry name" value="Mito_carr"/>
    <property type="match status" value="3"/>
</dbReference>
<evidence type="ECO:0000256" key="2">
    <source>
        <dbReference type="ARBA" id="ARBA00006375"/>
    </source>
</evidence>
<evidence type="ECO:0000256" key="6">
    <source>
        <dbReference type="ARBA" id="ARBA00022989"/>
    </source>
</evidence>
<evidence type="ECO:0000256" key="5">
    <source>
        <dbReference type="ARBA" id="ARBA00022737"/>
    </source>
</evidence>
<dbReference type="PANTHER" id="PTHR45624:SF10">
    <property type="entry name" value="SLC (SOLUTE CARRIER) HOMOLOG"/>
    <property type="match status" value="1"/>
</dbReference>
<protein>
    <submittedName>
        <fullName evidence="13">Solute carrier family 25 member 45-like isoform X2</fullName>
    </submittedName>
</protein>
<dbReference type="FunCoup" id="A0A1S3J6V5">
    <property type="interactions" value="27"/>
</dbReference>
<feature type="repeat" description="Solcar" evidence="9">
    <location>
        <begin position="4"/>
        <end position="90"/>
    </location>
</feature>
<sequence length="294" mass="32014">MDATGGVNDYIAGCLGGIAGLVVGHPFDTTKVQMQTQLAGHHYKGTWDAIKNIYHHGLGRGFFRGLSFPLVSYGAINSVFFGVYGNSLRWLHPDTTTQPSYRDIYIAGCIGGTAQLAIACPVDVVKVVLQSQIPHGNGSHQYFKGPIECMRALYKHGGIQSLYRGNCIMFMRDIPAQVLYMGTFEGMQDLLHAYDIIARGAVLSHLLSGGMAGVISWLAIMPADIVKSRLQADHSAHTKIYSGTLNCISKMYVEGGLRIFYTGSLVTAIRAFPVNAIILAVYSQSLIYMKGKEK</sequence>
<evidence type="ECO:0000256" key="1">
    <source>
        <dbReference type="ARBA" id="ARBA00004225"/>
    </source>
</evidence>
<evidence type="ECO:0000256" key="10">
    <source>
        <dbReference type="RuleBase" id="RU000488"/>
    </source>
</evidence>
<dbReference type="GO" id="GO:0022857">
    <property type="term" value="F:transmembrane transporter activity"/>
    <property type="evidence" value="ECO:0007669"/>
    <property type="project" value="TreeGrafter"/>
</dbReference>
<organism evidence="12 13">
    <name type="scientific">Lingula anatina</name>
    <name type="common">Brachiopod</name>
    <name type="synonym">Lingula unguis</name>
    <dbReference type="NCBI Taxonomy" id="7574"/>
    <lineage>
        <taxon>Eukaryota</taxon>
        <taxon>Metazoa</taxon>
        <taxon>Spiralia</taxon>
        <taxon>Lophotrochozoa</taxon>
        <taxon>Brachiopoda</taxon>
        <taxon>Linguliformea</taxon>
        <taxon>Lingulata</taxon>
        <taxon>Lingulida</taxon>
        <taxon>Linguloidea</taxon>
        <taxon>Lingulidae</taxon>
        <taxon>Lingula</taxon>
    </lineage>
</organism>
<evidence type="ECO:0000313" key="12">
    <source>
        <dbReference type="Proteomes" id="UP000085678"/>
    </source>
</evidence>
<keyword evidence="12" id="KW-1185">Reference proteome</keyword>
<keyword evidence="4 9" id="KW-0812">Transmembrane</keyword>
<keyword evidence="5" id="KW-0677">Repeat</keyword>
<accession>A0A1S3J6V5</accession>
<dbReference type="InterPro" id="IPR018108">
    <property type="entry name" value="MCP_transmembrane"/>
</dbReference>
<feature type="transmembrane region" description="Helical" evidence="11">
    <location>
        <begin position="61"/>
        <end position="84"/>
    </location>
</feature>
<keyword evidence="8 9" id="KW-0472">Membrane</keyword>
<gene>
    <name evidence="13" type="primary">LOC106170716</name>
</gene>
<feature type="transmembrane region" description="Helical" evidence="11">
    <location>
        <begin position="104"/>
        <end position="125"/>
    </location>
</feature>
<proteinExistence type="inferred from homology"/>
<dbReference type="Proteomes" id="UP000085678">
    <property type="component" value="Unplaced"/>
</dbReference>
<dbReference type="InterPro" id="IPR023395">
    <property type="entry name" value="MCP_dom_sf"/>
</dbReference>
<dbReference type="Gene3D" id="1.50.40.10">
    <property type="entry name" value="Mitochondrial carrier domain"/>
    <property type="match status" value="1"/>
</dbReference>
<evidence type="ECO:0000256" key="7">
    <source>
        <dbReference type="ARBA" id="ARBA00023128"/>
    </source>
</evidence>
<comment type="similarity">
    <text evidence="2 10">Belongs to the mitochondrial carrier (TC 2.A.29) family.</text>
</comment>
<dbReference type="InParanoid" id="A0A1S3J6V5"/>
<dbReference type="GO" id="GO:0031966">
    <property type="term" value="C:mitochondrial membrane"/>
    <property type="evidence" value="ECO:0007669"/>
    <property type="project" value="UniProtKB-SubCell"/>
</dbReference>
<feature type="repeat" description="Solcar" evidence="9">
    <location>
        <begin position="200"/>
        <end position="288"/>
    </location>
</feature>
<feature type="transmembrane region" description="Helical" evidence="11">
    <location>
        <begin position="196"/>
        <end position="220"/>
    </location>
</feature>
<dbReference type="STRING" id="7574.A0A1S3J6V5"/>
<keyword evidence="6 11" id="KW-1133">Transmembrane helix</keyword>
<evidence type="ECO:0000256" key="3">
    <source>
        <dbReference type="ARBA" id="ARBA00022448"/>
    </source>
</evidence>
<reference evidence="13" key="1">
    <citation type="submission" date="2025-08" db="UniProtKB">
        <authorList>
            <consortium name="RefSeq"/>
        </authorList>
    </citation>
    <scope>IDENTIFICATION</scope>
    <source>
        <tissue evidence="13">Gonads</tissue>
    </source>
</reference>
<dbReference type="AlphaFoldDB" id="A0A1S3J6V5"/>
<dbReference type="OMA" id="TILQCEM"/>
<evidence type="ECO:0000256" key="11">
    <source>
        <dbReference type="SAM" id="Phobius"/>
    </source>
</evidence>
<dbReference type="GeneID" id="106170716"/>
<comment type="subcellular location">
    <subcellularLocation>
        <location evidence="1">Mitochondrion membrane</location>
        <topology evidence="1">Multi-pass membrane protein</topology>
    </subcellularLocation>
</comment>
<dbReference type="PANTHER" id="PTHR45624">
    <property type="entry name" value="MITOCHONDRIAL BASIC AMINO ACIDS TRANSPORTER-RELATED"/>
    <property type="match status" value="1"/>
</dbReference>
<keyword evidence="7" id="KW-0496">Mitochondrion</keyword>
<dbReference type="PROSITE" id="PS50920">
    <property type="entry name" value="SOLCAR"/>
    <property type="match status" value="3"/>
</dbReference>
<evidence type="ECO:0000256" key="9">
    <source>
        <dbReference type="PROSITE-ProRule" id="PRU00282"/>
    </source>
</evidence>
<evidence type="ECO:0000313" key="13">
    <source>
        <dbReference type="RefSeq" id="XP_013406147.1"/>
    </source>
</evidence>
<keyword evidence="3 10" id="KW-0813">Transport</keyword>